<gene>
    <name evidence="1" type="ORF">LTRI10_LOCUS11632</name>
</gene>
<name>A0AAV2D7A2_9ROSI</name>
<reference evidence="1 2" key="1">
    <citation type="submission" date="2024-04" db="EMBL/GenBank/DDBJ databases">
        <authorList>
            <person name="Fracassetti M."/>
        </authorList>
    </citation>
    <scope>NUCLEOTIDE SEQUENCE [LARGE SCALE GENOMIC DNA]</scope>
</reference>
<dbReference type="Proteomes" id="UP001497516">
    <property type="component" value="Chromosome 2"/>
</dbReference>
<evidence type="ECO:0000313" key="1">
    <source>
        <dbReference type="EMBL" id="CAL1368561.1"/>
    </source>
</evidence>
<evidence type="ECO:0000313" key="2">
    <source>
        <dbReference type="Proteomes" id="UP001497516"/>
    </source>
</evidence>
<keyword evidence="2" id="KW-1185">Reference proteome</keyword>
<dbReference type="EMBL" id="OZ034815">
    <property type="protein sequence ID" value="CAL1368561.1"/>
    <property type="molecule type" value="Genomic_DNA"/>
</dbReference>
<organism evidence="1 2">
    <name type="scientific">Linum trigynum</name>
    <dbReference type="NCBI Taxonomy" id="586398"/>
    <lineage>
        <taxon>Eukaryota</taxon>
        <taxon>Viridiplantae</taxon>
        <taxon>Streptophyta</taxon>
        <taxon>Embryophyta</taxon>
        <taxon>Tracheophyta</taxon>
        <taxon>Spermatophyta</taxon>
        <taxon>Magnoliopsida</taxon>
        <taxon>eudicotyledons</taxon>
        <taxon>Gunneridae</taxon>
        <taxon>Pentapetalae</taxon>
        <taxon>rosids</taxon>
        <taxon>fabids</taxon>
        <taxon>Malpighiales</taxon>
        <taxon>Linaceae</taxon>
        <taxon>Linum</taxon>
    </lineage>
</organism>
<protein>
    <submittedName>
        <fullName evidence="1">Uncharacterized protein</fullName>
    </submittedName>
</protein>
<accession>A0AAV2D7A2</accession>
<proteinExistence type="predicted"/>
<sequence length="205" mass="22107">MSAEKIIAQDMIDIDNESNNPSGSLVDSRDLEVRASLDGSLLSTPSFDFGGGSEFLRSSFDGMTCQNDSKENLKEACSVAGVVQRAGKDVLVEDDDELEVDEDQDAREEGIDTDSSLALPKPALEAAFAAARVTKAVARLGLNSVGLLSGLHHVVYVELQRGSGVYLRSRPASPFEVHCSLKIQSRWELSRKIAWCIQGVLAHGL</sequence>
<dbReference type="AlphaFoldDB" id="A0AAV2D7A2"/>